<evidence type="ECO:0000256" key="1">
    <source>
        <dbReference type="SAM" id="SignalP"/>
    </source>
</evidence>
<proteinExistence type="predicted"/>
<evidence type="ECO:0000313" key="2">
    <source>
        <dbReference type="EMBL" id="MBL3672222.1"/>
    </source>
</evidence>
<evidence type="ECO:0008006" key="4">
    <source>
        <dbReference type="Google" id="ProtNLM"/>
    </source>
</evidence>
<feature type="chain" id="PRO_5045244535" description="DUF2946 domain-containing protein" evidence="1">
    <location>
        <begin position="29"/>
        <end position="124"/>
    </location>
</feature>
<reference evidence="2 3" key="1">
    <citation type="submission" date="2021-01" db="EMBL/GenBank/DDBJ databases">
        <title>011410 draft genome.</title>
        <authorList>
            <person name="Lang L."/>
        </authorList>
    </citation>
    <scope>NUCLEOTIDE SEQUENCE [LARGE SCALE GENOMIC DNA]</scope>
    <source>
        <strain evidence="2 3">KCTC 42845</strain>
    </source>
</reference>
<gene>
    <name evidence="2" type="ORF">JL111_01870</name>
</gene>
<feature type="signal peptide" evidence="1">
    <location>
        <begin position="1"/>
        <end position="28"/>
    </location>
</feature>
<keyword evidence="1" id="KW-0732">Signal</keyword>
<name>A0ABS1S0I9_9RHOB</name>
<dbReference type="Proteomes" id="UP000644749">
    <property type="component" value="Unassembled WGS sequence"/>
</dbReference>
<evidence type="ECO:0000313" key="3">
    <source>
        <dbReference type="Proteomes" id="UP000644749"/>
    </source>
</evidence>
<sequence>MRRKRSPRILGLAFLALLALAMATGMTARPVPTEMDLRLQAWVMAGVGLEDILCEDHGAGHGDHGDGHCPLCNLTAPTGLHEVTASLTDADQQIMARIVLPQIRRAEGRARDPAFPKRGPPALT</sequence>
<dbReference type="RefSeq" id="WP_191307739.1">
    <property type="nucleotide sequence ID" value="NZ_BNCL01000002.1"/>
</dbReference>
<organism evidence="2 3">
    <name type="scientific">Paracoccus aerius</name>
    <dbReference type="NCBI Taxonomy" id="1915382"/>
    <lineage>
        <taxon>Bacteria</taxon>
        <taxon>Pseudomonadati</taxon>
        <taxon>Pseudomonadota</taxon>
        <taxon>Alphaproteobacteria</taxon>
        <taxon>Rhodobacterales</taxon>
        <taxon>Paracoccaceae</taxon>
        <taxon>Paracoccus</taxon>
    </lineage>
</organism>
<comment type="caution">
    <text evidence="2">The sequence shown here is derived from an EMBL/GenBank/DDBJ whole genome shotgun (WGS) entry which is preliminary data.</text>
</comment>
<keyword evidence="3" id="KW-1185">Reference proteome</keyword>
<dbReference type="EMBL" id="JAESHT010000001">
    <property type="protein sequence ID" value="MBL3672222.1"/>
    <property type="molecule type" value="Genomic_DNA"/>
</dbReference>
<accession>A0ABS1S0I9</accession>
<protein>
    <recommendedName>
        <fullName evidence="4">DUF2946 domain-containing protein</fullName>
    </recommendedName>
</protein>